<dbReference type="Gene3D" id="2.20.28.30">
    <property type="entry name" value="RNA polymerase ii, chain L"/>
    <property type="match status" value="1"/>
</dbReference>
<dbReference type="InterPro" id="IPR025586">
    <property type="entry name" value="PcfJ"/>
</dbReference>
<dbReference type="Pfam" id="PF14284">
    <property type="entry name" value="PcfJ"/>
    <property type="match status" value="1"/>
</dbReference>
<dbReference type="RefSeq" id="WP_121765884.1">
    <property type="nucleotide sequence ID" value="NZ_RAZM01000005.1"/>
</dbReference>
<gene>
    <name evidence="2" type="ORF">D7Y07_03135</name>
</gene>
<name>A0A3L7Z131_9BACE</name>
<accession>A0A3L7Z131</accession>
<sequence>MKARIKFEKWVAASNEKLTAIGSKAVEWAVRNVLEHIAFRTSRQKCTCGDCGERFDYKGKGKFVRCPHCGSKLEVKDTFRRKSETSAYFSTLETVGSLQVQRVFLLKAIYKKGQPMNVWHMEVCRLWLNTQGQTVLTSRCRTLGHYMDSFNWGSPIELRNMNEVHGVISDTAVYPRYSVLPELRRNGMKGRLPNCHPTKLMKALLSDHRIETMMKAGDRKSVAYFIYHPFEVDRCWQSYKIATRHHYQLDDIGLWCDTVRLLEKCGRDIHSTKYICPLNLKAEHDRWLNKATVMEEKRRNKEQMMKAKKQEADFYKNKSCFFGIVISDNDIEISVLDSLEAYQAEGEKMKHCVFKCEYYAKTDSVILSAHDRQGNRIETVEFSLSQGKVIQSRGVCNSNTEYHDRIVKLVNDNAHRFLEARASA</sequence>
<feature type="coiled-coil region" evidence="1">
    <location>
        <begin position="290"/>
        <end position="318"/>
    </location>
</feature>
<protein>
    <recommendedName>
        <fullName evidence="4">PcfJ-like protein</fullName>
    </recommendedName>
</protein>
<evidence type="ECO:0000256" key="1">
    <source>
        <dbReference type="SAM" id="Coils"/>
    </source>
</evidence>
<evidence type="ECO:0000313" key="2">
    <source>
        <dbReference type="EMBL" id="RLT81432.1"/>
    </source>
</evidence>
<evidence type="ECO:0000313" key="3">
    <source>
        <dbReference type="Proteomes" id="UP000267159"/>
    </source>
</evidence>
<evidence type="ECO:0008006" key="4">
    <source>
        <dbReference type="Google" id="ProtNLM"/>
    </source>
</evidence>
<organism evidence="2 3">
    <name type="scientific">Bacteroides acidifaciens</name>
    <dbReference type="NCBI Taxonomy" id="85831"/>
    <lineage>
        <taxon>Bacteria</taxon>
        <taxon>Pseudomonadati</taxon>
        <taxon>Bacteroidota</taxon>
        <taxon>Bacteroidia</taxon>
        <taxon>Bacteroidales</taxon>
        <taxon>Bacteroidaceae</taxon>
        <taxon>Bacteroides</taxon>
    </lineage>
</organism>
<proteinExistence type="predicted"/>
<comment type="caution">
    <text evidence="2">The sequence shown here is derived from an EMBL/GenBank/DDBJ whole genome shotgun (WGS) entry which is preliminary data.</text>
</comment>
<dbReference type="Proteomes" id="UP000267159">
    <property type="component" value="Unassembled WGS sequence"/>
</dbReference>
<dbReference type="AlphaFoldDB" id="A0A3L7Z131"/>
<dbReference type="EMBL" id="RAZM01000005">
    <property type="protein sequence ID" value="RLT81432.1"/>
    <property type="molecule type" value="Genomic_DNA"/>
</dbReference>
<reference evidence="2 3" key="1">
    <citation type="submission" date="2018-09" db="EMBL/GenBank/DDBJ databases">
        <title>Murine metabolic-syndrome-specific gut microbial biobank.</title>
        <authorList>
            <person name="Liu C."/>
        </authorList>
    </citation>
    <scope>NUCLEOTIDE SEQUENCE [LARGE SCALE GENOMIC DNA]</scope>
    <source>
        <strain evidence="2 3">0.1X-D8-26</strain>
    </source>
</reference>
<keyword evidence="1" id="KW-0175">Coiled coil</keyword>